<dbReference type="Gene3D" id="3.40.630.30">
    <property type="match status" value="1"/>
</dbReference>
<dbReference type="GO" id="GO:0016747">
    <property type="term" value="F:acyltransferase activity, transferring groups other than amino-acyl groups"/>
    <property type="evidence" value="ECO:0007669"/>
    <property type="project" value="InterPro"/>
</dbReference>
<evidence type="ECO:0000313" key="3">
    <source>
        <dbReference type="Proteomes" id="UP000196573"/>
    </source>
</evidence>
<evidence type="ECO:0000259" key="1">
    <source>
        <dbReference type="PROSITE" id="PS51186"/>
    </source>
</evidence>
<evidence type="ECO:0000313" key="2">
    <source>
        <dbReference type="EMBL" id="SMA50746.1"/>
    </source>
</evidence>
<gene>
    <name evidence="2" type="primary">ypeA</name>
    <name evidence="2" type="ORF">EHSB41UT_04563</name>
</gene>
<name>A0A1X7AR12_9GAMM</name>
<dbReference type="RefSeq" id="WP_087113186.1">
    <property type="nucleotide sequence ID" value="NZ_CBCSCN010000018.1"/>
</dbReference>
<keyword evidence="2" id="KW-0808">Transferase</keyword>
<dbReference type="AlphaFoldDB" id="A0A1X7AR12"/>
<organism evidence="2 3">
    <name type="scientific">Parendozoicomonas haliclonae</name>
    <dbReference type="NCBI Taxonomy" id="1960125"/>
    <lineage>
        <taxon>Bacteria</taxon>
        <taxon>Pseudomonadati</taxon>
        <taxon>Pseudomonadota</taxon>
        <taxon>Gammaproteobacteria</taxon>
        <taxon>Oceanospirillales</taxon>
        <taxon>Endozoicomonadaceae</taxon>
        <taxon>Parendozoicomonas</taxon>
    </lineage>
</organism>
<dbReference type="EMBL" id="FWPT01000016">
    <property type="protein sequence ID" value="SMA50746.1"/>
    <property type="molecule type" value="Genomic_DNA"/>
</dbReference>
<sequence>MTKTFDPRGIDQSWLERLQQNNEQQGYVLTECDYWQRGGEEDLAFLYSSESLTLISCSPEIRDLVAHHKPETLEQIISLTGREDLEVYIDDLDYYLTQAPVPIVARPDVEVRELTLDMHRKELQAFVECCSEDELLKADMGLDCDYFYAAYCEGQMAGLLASYCGVEPFEALSVLVKPEFRGRAVGQQLLQTLIQATTARGRIIRYRTNAENGASIRLCESMGFTQHSRIQLLARL</sequence>
<proteinExistence type="predicted"/>
<protein>
    <submittedName>
        <fullName evidence="2">Acetyltransferase YpeA</fullName>
    </submittedName>
</protein>
<reference evidence="2 3" key="1">
    <citation type="submission" date="2017-03" db="EMBL/GenBank/DDBJ databases">
        <authorList>
            <person name="Afonso C.L."/>
            <person name="Miller P.J."/>
            <person name="Scott M.A."/>
            <person name="Spackman E."/>
            <person name="Goraichik I."/>
            <person name="Dimitrov K.M."/>
            <person name="Suarez D.L."/>
            <person name="Swayne D.E."/>
        </authorList>
    </citation>
    <scope>NUCLEOTIDE SEQUENCE [LARGE SCALE GENOMIC DNA]</scope>
    <source>
        <strain evidence="2">SB41UT1</strain>
    </source>
</reference>
<dbReference type="Proteomes" id="UP000196573">
    <property type="component" value="Unassembled WGS sequence"/>
</dbReference>
<keyword evidence="3" id="KW-1185">Reference proteome</keyword>
<dbReference type="SUPFAM" id="SSF55729">
    <property type="entry name" value="Acyl-CoA N-acyltransferases (Nat)"/>
    <property type="match status" value="1"/>
</dbReference>
<feature type="domain" description="N-acetyltransferase" evidence="1">
    <location>
        <begin position="109"/>
        <end position="236"/>
    </location>
</feature>
<dbReference type="CDD" id="cd04301">
    <property type="entry name" value="NAT_SF"/>
    <property type="match status" value="1"/>
</dbReference>
<dbReference type="InterPro" id="IPR000182">
    <property type="entry name" value="GNAT_dom"/>
</dbReference>
<dbReference type="InterPro" id="IPR016181">
    <property type="entry name" value="Acyl_CoA_acyltransferase"/>
</dbReference>
<dbReference type="OrthoDB" id="5459937at2"/>
<accession>A0A1X7AR12</accession>
<dbReference type="PROSITE" id="PS51186">
    <property type="entry name" value="GNAT"/>
    <property type="match status" value="1"/>
</dbReference>
<dbReference type="Pfam" id="PF13508">
    <property type="entry name" value="Acetyltransf_7"/>
    <property type="match status" value="1"/>
</dbReference>